<evidence type="ECO:0000313" key="21">
    <source>
        <dbReference type="Proteomes" id="UP000305675"/>
    </source>
</evidence>
<reference evidence="20 21" key="1">
    <citation type="submission" date="2019-04" db="EMBL/GenBank/DDBJ databases">
        <authorList>
            <person name="Hwang J.C."/>
        </authorList>
    </citation>
    <scope>NUCLEOTIDE SEQUENCE [LARGE SCALE GENOMIC DNA]</scope>
    <source>
        <strain evidence="20 21">IMCC35002</strain>
    </source>
</reference>
<evidence type="ECO:0000256" key="15">
    <source>
        <dbReference type="PROSITE-ProRule" id="PRU10144"/>
    </source>
</evidence>
<keyword evidence="9" id="KW-0406">Ion transport</keyword>
<evidence type="ECO:0000256" key="14">
    <source>
        <dbReference type="PROSITE-ProRule" id="PRU01360"/>
    </source>
</evidence>
<dbReference type="PANTHER" id="PTHR32552:SF68">
    <property type="entry name" value="FERRICHROME OUTER MEMBRANE TRANSPORTER_PHAGE RECEPTOR"/>
    <property type="match status" value="1"/>
</dbReference>
<evidence type="ECO:0000256" key="5">
    <source>
        <dbReference type="ARBA" id="ARBA00022496"/>
    </source>
</evidence>
<dbReference type="GO" id="GO:0038023">
    <property type="term" value="F:signaling receptor activity"/>
    <property type="evidence" value="ECO:0007669"/>
    <property type="project" value="InterPro"/>
</dbReference>
<keyword evidence="3 14" id="KW-0813">Transport</keyword>
<dbReference type="SUPFAM" id="SSF56935">
    <property type="entry name" value="Porins"/>
    <property type="match status" value="1"/>
</dbReference>
<keyword evidence="21" id="KW-1185">Reference proteome</keyword>
<dbReference type="OrthoDB" id="127311at2"/>
<evidence type="ECO:0000256" key="7">
    <source>
        <dbReference type="ARBA" id="ARBA00022729"/>
    </source>
</evidence>
<dbReference type="InterPro" id="IPR036942">
    <property type="entry name" value="Beta-barrel_TonB_sf"/>
</dbReference>
<feature type="domain" description="TonB-dependent receptor-like beta-barrel" evidence="18">
    <location>
        <begin position="242"/>
        <end position="682"/>
    </location>
</feature>
<dbReference type="InterPro" id="IPR037066">
    <property type="entry name" value="Plug_dom_sf"/>
</dbReference>
<dbReference type="Proteomes" id="UP000305675">
    <property type="component" value="Unassembled WGS sequence"/>
</dbReference>
<evidence type="ECO:0000256" key="6">
    <source>
        <dbReference type="ARBA" id="ARBA00022692"/>
    </source>
</evidence>
<dbReference type="InterPro" id="IPR039426">
    <property type="entry name" value="TonB-dep_rcpt-like"/>
</dbReference>
<keyword evidence="8" id="KW-0408">Iron</keyword>
<dbReference type="GO" id="GO:0015344">
    <property type="term" value="F:siderophore uptake transmembrane transporter activity"/>
    <property type="evidence" value="ECO:0007669"/>
    <property type="project" value="TreeGrafter"/>
</dbReference>
<keyword evidence="13 14" id="KW-0998">Cell outer membrane</keyword>
<evidence type="ECO:0000259" key="19">
    <source>
        <dbReference type="Pfam" id="PF07715"/>
    </source>
</evidence>
<evidence type="ECO:0000256" key="1">
    <source>
        <dbReference type="ARBA" id="ARBA00004571"/>
    </source>
</evidence>
<evidence type="ECO:0000256" key="8">
    <source>
        <dbReference type="ARBA" id="ARBA00023004"/>
    </source>
</evidence>
<comment type="caution">
    <text evidence="20">The sequence shown here is derived from an EMBL/GenBank/DDBJ whole genome shotgun (WGS) entry which is preliminary data.</text>
</comment>
<dbReference type="InterPro" id="IPR010917">
    <property type="entry name" value="TonB_rcpt_CS"/>
</dbReference>
<evidence type="ECO:0000256" key="3">
    <source>
        <dbReference type="ARBA" id="ARBA00022448"/>
    </source>
</evidence>
<comment type="similarity">
    <text evidence="2 14 16">Belongs to the TonB-dependent receptor family.</text>
</comment>
<dbReference type="Gene3D" id="2.40.170.20">
    <property type="entry name" value="TonB-dependent receptor, beta-barrel domain"/>
    <property type="match status" value="1"/>
</dbReference>
<dbReference type="InterPro" id="IPR010105">
    <property type="entry name" value="TonB_sidphr_rcpt"/>
</dbReference>
<evidence type="ECO:0000313" key="20">
    <source>
        <dbReference type="EMBL" id="TKB50120.1"/>
    </source>
</evidence>
<evidence type="ECO:0000256" key="17">
    <source>
        <dbReference type="SAM" id="SignalP"/>
    </source>
</evidence>
<gene>
    <name evidence="20" type="ORF">FCL42_19695</name>
</gene>
<dbReference type="Gene3D" id="2.170.130.10">
    <property type="entry name" value="TonB-dependent receptor, plug domain"/>
    <property type="match status" value="1"/>
</dbReference>
<dbReference type="NCBIfam" id="TIGR01783">
    <property type="entry name" value="TonB-siderophor"/>
    <property type="match status" value="1"/>
</dbReference>
<dbReference type="InterPro" id="IPR012910">
    <property type="entry name" value="Plug_dom"/>
</dbReference>
<evidence type="ECO:0000256" key="4">
    <source>
        <dbReference type="ARBA" id="ARBA00022452"/>
    </source>
</evidence>
<evidence type="ECO:0000256" key="2">
    <source>
        <dbReference type="ARBA" id="ARBA00009810"/>
    </source>
</evidence>
<dbReference type="EMBL" id="SWCJ01000023">
    <property type="protein sequence ID" value="TKB50120.1"/>
    <property type="molecule type" value="Genomic_DNA"/>
</dbReference>
<keyword evidence="10 16" id="KW-0798">TonB box</keyword>
<evidence type="ECO:0000256" key="16">
    <source>
        <dbReference type="RuleBase" id="RU003357"/>
    </source>
</evidence>
<dbReference type="Pfam" id="PF07715">
    <property type="entry name" value="Plug"/>
    <property type="match status" value="1"/>
</dbReference>
<dbReference type="RefSeq" id="WP_136865144.1">
    <property type="nucleotide sequence ID" value="NZ_SWCJ01000023.1"/>
</dbReference>
<dbReference type="PANTHER" id="PTHR32552">
    <property type="entry name" value="FERRICHROME IRON RECEPTOR-RELATED"/>
    <property type="match status" value="1"/>
</dbReference>
<organism evidence="20 21">
    <name type="scientific">Ferrimonas aestuarii</name>
    <dbReference type="NCBI Taxonomy" id="2569539"/>
    <lineage>
        <taxon>Bacteria</taxon>
        <taxon>Pseudomonadati</taxon>
        <taxon>Pseudomonadota</taxon>
        <taxon>Gammaproteobacteria</taxon>
        <taxon>Alteromonadales</taxon>
        <taxon>Ferrimonadaceae</taxon>
        <taxon>Ferrimonas</taxon>
    </lineage>
</organism>
<keyword evidence="11 14" id="KW-0472">Membrane</keyword>
<keyword evidence="6 14" id="KW-0812">Transmembrane</keyword>
<evidence type="ECO:0000256" key="9">
    <source>
        <dbReference type="ARBA" id="ARBA00023065"/>
    </source>
</evidence>
<feature type="signal peptide" evidence="17">
    <location>
        <begin position="1"/>
        <end position="31"/>
    </location>
</feature>
<feature type="short sequence motif" description="TonB C-terminal box" evidence="15">
    <location>
        <begin position="696"/>
        <end position="713"/>
    </location>
</feature>
<name>A0A4U1BG20_9GAMM</name>
<keyword evidence="12 20" id="KW-0675">Receptor</keyword>
<evidence type="ECO:0000256" key="12">
    <source>
        <dbReference type="ARBA" id="ARBA00023170"/>
    </source>
</evidence>
<dbReference type="AlphaFoldDB" id="A0A4U1BG20"/>
<sequence length="713" mass="79482">MNGYQSRQQSRLWMAMLPAIYQIAVPTSAHAQEDGRGDDSNIEVIEVHGAAYRTTGTKSSLRPLEAPMSFEVYDRELLDRRQVDTVNEALRYVPGVTAENRSSVNIFDQYTVRGFETYRNFYDGLPLQYNGLWNLAPQVDAYATESIEILKGPTSVLYGAAPPGGMVNQVAKKPQSDAMTEVRGRAGSNSLYEVALDSTGALSDSVNGRVIALYRDRDGQQQTTKEERRFIAPSITWELGSQTNLELSAYYQDDPSMVPSTPLTSVGTVYSAPYGKLDSDAYAGDANWNQFDRQVLMLGSKLNHQFSDSVEFLQNFRYTDGDAYQRNMYNYGLAADQQTLIRSAYFTDEAIDGYVIDNQISWLVSVGQSEHKLLFGVEYSSLDSKVTYGDTLGQATPGLDLASPNYRLIDAASLPVDFYQQKNDIEQTQLGIYLQDEIRFESLTIVAGARWDKYESTDTAQNNYAGTEYGSVTEIDQDELSARVAAIYTFNNGVAPYVSYSESFEPVSGVDSNTGNAFEPTTASQWEVGLKYQSNSAATTLTLAAFDITKKNVVVNTPDFGKYTQNGEVQSRGIELAWDQQVLENLDFTFNYSYLDAEVTDNPLNTALEGKTPIWVADQTASAWLDYYPMPEVQLSTGVRYVGETQLDAMNTDRVPSYTLWDMAASYDISEQWTVNVSASNLFDKRYVGACFDSNNCWMGAERNVEASISYHF</sequence>
<dbReference type="PROSITE" id="PS01156">
    <property type="entry name" value="TONB_DEPENDENT_REC_2"/>
    <property type="match status" value="1"/>
</dbReference>
<dbReference type="Pfam" id="PF00593">
    <property type="entry name" value="TonB_dep_Rec_b-barrel"/>
    <property type="match status" value="1"/>
</dbReference>
<dbReference type="CDD" id="cd01347">
    <property type="entry name" value="ligand_gated_channel"/>
    <property type="match status" value="1"/>
</dbReference>
<dbReference type="PROSITE" id="PS52016">
    <property type="entry name" value="TONB_DEPENDENT_REC_3"/>
    <property type="match status" value="1"/>
</dbReference>
<comment type="subcellular location">
    <subcellularLocation>
        <location evidence="1 14">Cell outer membrane</location>
        <topology evidence="1 14">Multi-pass membrane protein</topology>
    </subcellularLocation>
</comment>
<keyword evidence="7 17" id="KW-0732">Signal</keyword>
<accession>A0A4U1BG20</accession>
<keyword evidence="4 14" id="KW-1134">Transmembrane beta strand</keyword>
<feature type="domain" description="TonB-dependent receptor plug" evidence="19">
    <location>
        <begin position="64"/>
        <end position="165"/>
    </location>
</feature>
<dbReference type="GO" id="GO:0009279">
    <property type="term" value="C:cell outer membrane"/>
    <property type="evidence" value="ECO:0007669"/>
    <property type="project" value="UniProtKB-SubCell"/>
</dbReference>
<protein>
    <submittedName>
        <fullName evidence="20">TonB-dependent siderophore receptor</fullName>
    </submittedName>
</protein>
<dbReference type="GO" id="GO:0015891">
    <property type="term" value="P:siderophore transport"/>
    <property type="evidence" value="ECO:0007669"/>
    <property type="project" value="InterPro"/>
</dbReference>
<evidence type="ECO:0000256" key="11">
    <source>
        <dbReference type="ARBA" id="ARBA00023136"/>
    </source>
</evidence>
<keyword evidence="5" id="KW-0410">Iron transport</keyword>
<evidence type="ECO:0000256" key="13">
    <source>
        <dbReference type="ARBA" id="ARBA00023237"/>
    </source>
</evidence>
<feature type="chain" id="PRO_5020588870" evidence="17">
    <location>
        <begin position="32"/>
        <end position="713"/>
    </location>
</feature>
<evidence type="ECO:0000259" key="18">
    <source>
        <dbReference type="Pfam" id="PF00593"/>
    </source>
</evidence>
<dbReference type="InterPro" id="IPR000531">
    <property type="entry name" value="Beta-barrel_TonB"/>
</dbReference>
<proteinExistence type="inferred from homology"/>
<evidence type="ECO:0000256" key="10">
    <source>
        <dbReference type="ARBA" id="ARBA00023077"/>
    </source>
</evidence>